<dbReference type="InterPro" id="IPR040256">
    <property type="entry name" value="At4g02000-like"/>
</dbReference>
<name>A0A7N2LJS9_QUELO</name>
<reference evidence="2 3" key="1">
    <citation type="journal article" date="2016" name="G3 (Bethesda)">
        <title>First Draft Assembly and Annotation of the Genome of a California Endemic Oak Quercus lobata Nee (Fagaceae).</title>
        <authorList>
            <person name="Sork V.L."/>
            <person name="Fitz-Gibbon S.T."/>
            <person name="Puiu D."/>
            <person name="Crepeau M."/>
            <person name="Gugger P.F."/>
            <person name="Sherman R."/>
            <person name="Stevens K."/>
            <person name="Langley C.H."/>
            <person name="Pellegrini M."/>
            <person name="Salzberg S.L."/>
        </authorList>
    </citation>
    <scope>NUCLEOTIDE SEQUENCE [LARGE SCALE GENOMIC DNA]</scope>
    <source>
        <strain evidence="2 3">cv. SW786</strain>
    </source>
</reference>
<dbReference type="InParanoid" id="A0A7N2LJS9"/>
<reference evidence="2" key="2">
    <citation type="submission" date="2021-01" db="UniProtKB">
        <authorList>
            <consortium name="EnsemblPlants"/>
        </authorList>
    </citation>
    <scope>IDENTIFICATION</scope>
</reference>
<dbReference type="EMBL" id="LRBV02000004">
    <property type="status" value="NOT_ANNOTATED_CDS"/>
    <property type="molecule type" value="Genomic_DNA"/>
</dbReference>
<dbReference type="Proteomes" id="UP000594261">
    <property type="component" value="Chromosome 4"/>
</dbReference>
<sequence length="351" mass="39216">MADEMANSMEKMKLTSEEEEVIEIFDEGRLEALESCNLSLIGKFVTCKPFNKMVAKNMIRSAWGVDDALEISKVGPNQFQFEFQSEFEMDRILRGGPWSFDNQLLMLQRWKKGMTVGNIRMVRVALPISKPLKRGGFIAGTDGGRLEEVGGNGSMKQPDQMVPSMMVTVAIENSGKPSEHNKADFVKVGVEAEVEAGITHVDGADHANMNELESKSVCPTPNLMPILKGNAESHTVCEEELMVSNVEVVQTETREARLYNNSLNNVDKPTGDFGPLTTRPNTTWTCINRMDFGLEGLDRAITLPSLGKRDVRETSSGQFEEHEAKRRRVLNEEYNFIDILAGVNNHPCREQ</sequence>
<evidence type="ECO:0000313" key="2">
    <source>
        <dbReference type="EnsemblPlants" id="QL04p084391:mrna"/>
    </source>
</evidence>
<evidence type="ECO:0000313" key="3">
    <source>
        <dbReference type="Proteomes" id="UP000594261"/>
    </source>
</evidence>
<keyword evidence="3" id="KW-1185">Reference proteome</keyword>
<dbReference type="PANTHER" id="PTHR31286">
    <property type="entry name" value="GLYCINE-RICH CELL WALL STRUCTURAL PROTEIN 1.8-LIKE"/>
    <property type="match status" value="1"/>
</dbReference>
<dbReference type="PANTHER" id="PTHR31286:SF178">
    <property type="entry name" value="DUF4283 DOMAIN-CONTAINING PROTEIN"/>
    <property type="match status" value="1"/>
</dbReference>
<dbReference type="AlphaFoldDB" id="A0A7N2LJS9"/>
<feature type="domain" description="DUF4283" evidence="1">
    <location>
        <begin position="34"/>
        <end position="114"/>
    </location>
</feature>
<dbReference type="Pfam" id="PF14111">
    <property type="entry name" value="DUF4283"/>
    <property type="match status" value="1"/>
</dbReference>
<protein>
    <recommendedName>
        <fullName evidence="1">DUF4283 domain-containing protein</fullName>
    </recommendedName>
</protein>
<proteinExistence type="predicted"/>
<evidence type="ECO:0000259" key="1">
    <source>
        <dbReference type="Pfam" id="PF14111"/>
    </source>
</evidence>
<dbReference type="InterPro" id="IPR025558">
    <property type="entry name" value="DUF4283"/>
</dbReference>
<accession>A0A7N2LJS9</accession>
<dbReference type="Gramene" id="QL04p084391:mrna">
    <property type="protein sequence ID" value="QL04p084391:mrna"/>
    <property type="gene ID" value="QL04p084391"/>
</dbReference>
<dbReference type="EnsemblPlants" id="QL04p084391:mrna">
    <property type="protein sequence ID" value="QL04p084391:mrna"/>
    <property type="gene ID" value="QL04p084391"/>
</dbReference>
<organism evidence="2 3">
    <name type="scientific">Quercus lobata</name>
    <name type="common">Valley oak</name>
    <dbReference type="NCBI Taxonomy" id="97700"/>
    <lineage>
        <taxon>Eukaryota</taxon>
        <taxon>Viridiplantae</taxon>
        <taxon>Streptophyta</taxon>
        <taxon>Embryophyta</taxon>
        <taxon>Tracheophyta</taxon>
        <taxon>Spermatophyta</taxon>
        <taxon>Magnoliopsida</taxon>
        <taxon>eudicotyledons</taxon>
        <taxon>Gunneridae</taxon>
        <taxon>Pentapetalae</taxon>
        <taxon>rosids</taxon>
        <taxon>fabids</taxon>
        <taxon>Fagales</taxon>
        <taxon>Fagaceae</taxon>
        <taxon>Quercus</taxon>
    </lineage>
</organism>